<evidence type="ECO:0000313" key="3">
    <source>
        <dbReference type="Proteomes" id="UP000266841"/>
    </source>
</evidence>
<dbReference type="Proteomes" id="UP000266841">
    <property type="component" value="Unassembled WGS sequence"/>
</dbReference>
<gene>
    <name evidence="2" type="ORF">THAOC_07845</name>
</gene>
<evidence type="ECO:0008006" key="4">
    <source>
        <dbReference type="Google" id="ProtNLM"/>
    </source>
</evidence>
<accession>K0SWK0</accession>
<feature type="region of interest" description="Disordered" evidence="1">
    <location>
        <begin position="345"/>
        <end position="380"/>
    </location>
</feature>
<dbReference type="EMBL" id="AGNL01008069">
    <property type="protein sequence ID" value="EJK70768.1"/>
    <property type="molecule type" value="Genomic_DNA"/>
</dbReference>
<feature type="compositionally biased region" description="Basic and acidic residues" evidence="1">
    <location>
        <begin position="356"/>
        <end position="370"/>
    </location>
</feature>
<evidence type="ECO:0000313" key="2">
    <source>
        <dbReference type="EMBL" id="EJK70768.1"/>
    </source>
</evidence>
<keyword evidence="3" id="KW-1185">Reference proteome</keyword>
<name>K0SWK0_THAOC</name>
<dbReference type="AlphaFoldDB" id="K0SWK0"/>
<evidence type="ECO:0000256" key="1">
    <source>
        <dbReference type="SAM" id="MobiDB-lite"/>
    </source>
</evidence>
<sequence>MDDPLSAAPEEQQLYFFDLVHRVSRVEELLLKLKDSTLYKCWRTAAKAKIKTRLLSIEELSMLLDTGVVDWDDLLMRYLESISNRQSFSETKAIEQSHCQIDDFEAMLVEFQKGNYPEGFDENTSVNKKNEWRSCLVTLAYELSRHVNLELSRGSAGSLPTRIREILARGWDTEEQLHKETIYYIAGAVMRSIEKLKDVSKDVYVNALKDILLNAVTSKSNAQNAALPSAKVEEKEKFDLYYPNEKFYALVLKIESVFHQLLSTSNLAHYGTTLVADITHALSKGIMGDMDAFFSTSHSDDVKIEVTRRIIRSYGRLRGKDFVRKLAAREGVKHHETMRSALGTAAAIASKGKSKGGKDGSSSKKDRDSPSNDIEDTPRYEYLIAQRKPTLVALCRTKKLPISGTKRVLVKRIIDKEAEELEARGPAVVATPRQPLRRIEVGSEDDSDYETYLSTVLGEMEEEEKMLVTEFEVYID</sequence>
<protein>
    <recommendedName>
        <fullName evidence="4">SAP domain-containing protein</fullName>
    </recommendedName>
</protein>
<organism evidence="2 3">
    <name type="scientific">Thalassiosira oceanica</name>
    <name type="common">Marine diatom</name>
    <dbReference type="NCBI Taxonomy" id="159749"/>
    <lineage>
        <taxon>Eukaryota</taxon>
        <taxon>Sar</taxon>
        <taxon>Stramenopiles</taxon>
        <taxon>Ochrophyta</taxon>
        <taxon>Bacillariophyta</taxon>
        <taxon>Coscinodiscophyceae</taxon>
        <taxon>Thalassiosirophycidae</taxon>
        <taxon>Thalassiosirales</taxon>
        <taxon>Thalassiosiraceae</taxon>
        <taxon>Thalassiosira</taxon>
    </lineage>
</organism>
<proteinExistence type="predicted"/>
<reference evidence="2 3" key="1">
    <citation type="journal article" date="2012" name="Genome Biol.">
        <title>Genome and low-iron response of an oceanic diatom adapted to chronic iron limitation.</title>
        <authorList>
            <person name="Lommer M."/>
            <person name="Specht M."/>
            <person name="Roy A.S."/>
            <person name="Kraemer L."/>
            <person name="Andreson R."/>
            <person name="Gutowska M.A."/>
            <person name="Wolf J."/>
            <person name="Bergner S.V."/>
            <person name="Schilhabel M.B."/>
            <person name="Klostermeier U.C."/>
            <person name="Beiko R.G."/>
            <person name="Rosenstiel P."/>
            <person name="Hippler M."/>
            <person name="Laroche J."/>
        </authorList>
    </citation>
    <scope>NUCLEOTIDE SEQUENCE [LARGE SCALE GENOMIC DNA]</scope>
    <source>
        <strain evidence="2 3">CCMP1005</strain>
    </source>
</reference>
<comment type="caution">
    <text evidence="2">The sequence shown here is derived from an EMBL/GenBank/DDBJ whole genome shotgun (WGS) entry which is preliminary data.</text>
</comment>